<keyword evidence="5" id="KW-1133">Transmembrane helix</keyword>
<dbReference type="InterPro" id="IPR004680">
    <property type="entry name" value="Cit_transptr-like_dom"/>
</dbReference>
<evidence type="ECO:0000256" key="3">
    <source>
        <dbReference type="ARBA" id="ARBA00022475"/>
    </source>
</evidence>
<evidence type="ECO:0000256" key="4">
    <source>
        <dbReference type="ARBA" id="ARBA00022692"/>
    </source>
</evidence>
<comment type="subcellular location">
    <subcellularLocation>
        <location evidence="1">Cell membrane</location>
        <topology evidence="1">Multi-pass membrane protein</topology>
    </subcellularLocation>
</comment>
<evidence type="ECO:0000259" key="7">
    <source>
        <dbReference type="Pfam" id="PF03600"/>
    </source>
</evidence>
<sequence>MALASLPKVVLGSIAFAVFWMMAVFPSVPFLPIGRTAGSLLSAVLMIVFHVISPDDAYASIDLPILGLLFSTMVVGGYLKNAGMFKHLGTLLAWKSQGGRDLLCRVCVVTALASALFTNDTCCVCTEHRRKLFLKSFAYIVTLGMVVAYMAGLNMSWTAITTAIALVVVDFRDAEPCLVKVSYSLLVFFSGMFITVSGFNKTGLPGAIWNFMAPYSKVDSAGGISVLSVIILLLSNLASNVPTVLLMGNEVATAAALISPAAVTRSWLLLAWVSTVAGNLSLLGSAANLIVCEQARRAPRNAYELTFWNHLIFGVPSTLIVTAVGIPLIGKM</sequence>
<keyword evidence="2" id="KW-0813">Transport</keyword>
<evidence type="ECO:0000313" key="8">
    <source>
        <dbReference type="EMBL" id="EMS53626.1"/>
    </source>
</evidence>
<gene>
    <name evidence="8" type="ORF">TRIUR3_16519</name>
</gene>
<dbReference type="eggNOG" id="KOG2639">
    <property type="taxonomic scope" value="Eukaryota"/>
</dbReference>
<dbReference type="PANTHER" id="PTHR43302:SF13">
    <property type="entry name" value="SILICON EFFLUX TRANSPORTER LSI2"/>
    <property type="match status" value="1"/>
</dbReference>
<dbReference type="GO" id="GO:0005886">
    <property type="term" value="C:plasma membrane"/>
    <property type="evidence" value="ECO:0007669"/>
    <property type="project" value="UniProtKB-SubCell"/>
</dbReference>
<dbReference type="PANTHER" id="PTHR43302">
    <property type="entry name" value="TRANSPORTER ARSB-RELATED"/>
    <property type="match status" value="1"/>
</dbReference>
<dbReference type="AlphaFoldDB" id="M7Z2D2"/>
<proteinExistence type="predicted"/>
<evidence type="ECO:0000256" key="1">
    <source>
        <dbReference type="ARBA" id="ARBA00004651"/>
    </source>
</evidence>
<dbReference type="OMA" id="CCVCTEH"/>
<dbReference type="STRING" id="4572.M7Z2D2"/>
<protein>
    <submittedName>
        <fullName evidence="8">Putative transporter arsB</fullName>
    </submittedName>
</protein>
<accession>M7Z2D2</accession>
<feature type="domain" description="Citrate transporter-like" evidence="7">
    <location>
        <begin position="126"/>
        <end position="277"/>
    </location>
</feature>
<reference evidence="8" key="1">
    <citation type="journal article" date="2013" name="Nature">
        <title>Draft genome of the wheat A-genome progenitor Triticum urartu.</title>
        <authorList>
            <person name="Ling H.Q."/>
            <person name="Zhao S."/>
            <person name="Liu D."/>
            <person name="Wang J."/>
            <person name="Sun H."/>
            <person name="Zhang C."/>
            <person name="Fan H."/>
            <person name="Li D."/>
            <person name="Dong L."/>
            <person name="Tao Y."/>
            <person name="Gao C."/>
            <person name="Wu H."/>
            <person name="Li Y."/>
            <person name="Cui Y."/>
            <person name="Guo X."/>
            <person name="Zheng S."/>
            <person name="Wang B."/>
            <person name="Yu K."/>
            <person name="Liang Q."/>
            <person name="Yang W."/>
            <person name="Lou X."/>
            <person name="Chen J."/>
            <person name="Feng M."/>
            <person name="Jian J."/>
            <person name="Zhang X."/>
            <person name="Luo G."/>
            <person name="Jiang Y."/>
            <person name="Liu J."/>
            <person name="Wang Z."/>
            <person name="Sha Y."/>
            <person name="Zhang B."/>
            <person name="Wu H."/>
            <person name="Tang D."/>
            <person name="Shen Q."/>
            <person name="Xue P."/>
            <person name="Zou S."/>
            <person name="Wang X."/>
            <person name="Liu X."/>
            <person name="Wang F."/>
            <person name="Yang Y."/>
            <person name="An X."/>
            <person name="Dong Z."/>
            <person name="Zhang K."/>
            <person name="Zhang X."/>
            <person name="Luo M.C."/>
            <person name="Dvorak J."/>
            <person name="Tong Y."/>
            <person name="Wang J."/>
            <person name="Yang H."/>
            <person name="Li Z."/>
            <person name="Wang D."/>
            <person name="Zhang A."/>
            <person name="Wang J."/>
        </authorList>
    </citation>
    <scope>NUCLEOTIDE SEQUENCE</scope>
</reference>
<name>M7Z2D2_TRIUA</name>
<keyword evidence="4" id="KW-0812">Transmembrane</keyword>
<keyword evidence="3" id="KW-1003">Cell membrane</keyword>
<feature type="domain" description="Citrate transporter-like" evidence="7">
    <location>
        <begin position="18"/>
        <end position="124"/>
    </location>
</feature>
<evidence type="ECO:0000256" key="2">
    <source>
        <dbReference type="ARBA" id="ARBA00022448"/>
    </source>
</evidence>
<organism evidence="8">
    <name type="scientific">Triticum urartu</name>
    <name type="common">Red wild einkorn</name>
    <name type="synonym">Crithodium urartu</name>
    <dbReference type="NCBI Taxonomy" id="4572"/>
    <lineage>
        <taxon>Eukaryota</taxon>
        <taxon>Viridiplantae</taxon>
        <taxon>Streptophyta</taxon>
        <taxon>Embryophyta</taxon>
        <taxon>Tracheophyta</taxon>
        <taxon>Spermatophyta</taxon>
        <taxon>Magnoliopsida</taxon>
        <taxon>Liliopsida</taxon>
        <taxon>Poales</taxon>
        <taxon>Poaceae</taxon>
        <taxon>BOP clade</taxon>
        <taxon>Pooideae</taxon>
        <taxon>Triticodae</taxon>
        <taxon>Triticeae</taxon>
        <taxon>Triticinae</taxon>
        <taxon>Triticum</taxon>
    </lineage>
</organism>
<dbReference type="GO" id="GO:0055085">
    <property type="term" value="P:transmembrane transport"/>
    <property type="evidence" value="ECO:0007669"/>
    <property type="project" value="InterPro"/>
</dbReference>
<evidence type="ECO:0000256" key="5">
    <source>
        <dbReference type="ARBA" id="ARBA00022989"/>
    </source>
</evidence>
<dbReference type="Pfam" id="PF03600">
    <property type="entry name" value="CitMHS"/>
    <property type="match status" value="2"/>
</dbReference>
<keyword evidence="6" id="KW-0472">Membrane</keyword>
<evidence type="ECO:0000256" key="6">
    <source>
        <dbReference type="ARBA" id="ARBA00023136"/>
    </source>
</evidence>
<dbReference type="EMBL" id="KD192747">
    <property type="protein sequence ID" value="EMS53626.1"/>
    <property type="molecule type" value="Genomic_DNA"/>
</dbReference>